<dbReference type="NCBIfam" id="TIGR01593">
    <property type="entry name" value="holin_tox_secr"/>
    <property type="match status" value="1"/>
</dbReference>
<organism evidence="7 8">
    <name type="scientific">Paenactinomyces guangxiensis</name>
    <dbReference type="NCBI Taxonomy" id="1490290"/>
    <lineage>
        <taxon>Bacteria</taxon>
        <taxon>Bacillati</taxon>
        <taxon>Bacillota</taxon>
        <taxon>Bacilli</taxon>
        <taxon>Bacillales</taxon>
        <taxon>Thermoactinomycetaceae</taxon>
        <taxon>Paenactinomyces</taxon>
    </lineage>
</organism>
<keyword evidence="2 6" id="KW-0812">Transmembrane</keyword>
<sequence>METIIKTVSGVVGAAASFLWGGFPMLLKFLLILMVIDYLSGLLAGWVGGKLSSKTGREGIARKVLMPVLVAVAHFVDVILGTGTVFRDGMTIFYLVNEILSIVENVGRAGLPVPEKFKQAIHILREKGEKDKSEN</sequence>
<dbReference type="Pfam" id="PF05105">
    <property type="entry name" value="Phage_holin_4_1"/>
    <property type="match status" value="1"/>
</dbReference>
<protein>
    <submittedName>
        <fullName evidence="7">Phage holin family protein</fullName>
    </submittedName>
</protein>
<evidence type="ECO:0000256" key="5">
    <source>
        <dbReference type="ARBA" id="ARBA00023600"/>
    </source>
</evidence>
<proteinExistence type="inferred from homology"/>
<gene>
    <name evidence="7" type="ORF">H1191_12305</name>
</gene>
<dbReference type="InterPro" id="IPR006480">
    <property type="entry name" value="Phage_holin_4_1"/>
</dbReference>
<reference evidence="7 8" key="1">
    <citation type="submission" date="2020-07" db="EMBL/GenBank/DDBJ databases">
        <authorList>
            <person name="Feng H."/>
        </authorList>
    </citation>
    <scope>NUCLEOTIDE SEQUENCE [LARGE SCALE GENOMIC DNA]</scope>
    <source>
        <strain evidence="8">s-10</strain>
    </source>
</reference>
<evidence type="ECO:0000256" key="3">
    <source>
        <dbReference type="ARBA" id="ARBA00022989"/>
    </source>
</evidence>
<keyword evidence="4 6" id="KW-0472">Membrane</keyword>
<feature type="transmembrane region" description="Helical" evidence="6">
    <location>
        <begin position="29"/>
        <end position="52"/>
    </location>
</feature>
<dbReference type="GO" id="GO:0016020">
    <property type="term" value="C:membrane"/>
    <property type="evidence" value="ECO:0007669"/>
    <property type="project" value="UniProtKB-SubCell"/>
</dbReference>
<comment type="similarity">
    <text evidence="5">Belongs to the bacteriophage holin family. Cp-1 holin subfamily.</text>
</comment>
<feature type="transmembrane region" description="Helical" evidence="6">
    <location>
        <begin position="64"/>
        <end position="86"/>
    </location>
</feature>
<evidence type="ECO:0000256" key="1">
    <source>
        <dbReference type="ARBA" id="ARBA00004141"/>
    </source>
</evidence>
<evidence type="ECO:0000256" key="6">
    <source>
        <dbReference type="SAM" id="Phobius"/>
    </source>
</evidence>
<feature type="transmembrane region" description="Helical" evidence="6">
    <location>
        <begin position="7"/>
        <end position="23"/>
    </location>
</feature>
<dbReference type="Proteomes" id="UP000535491">
    <property type="component" value="Unassembled WGS sequence"/>
</dbReference>
<evidence type="ECO:0000313" key="7">
    <source>
        <dbReference type="EMBL" id="MBA4495090.1"/>
    </source>
</evidence>
<keyword evidence="8" id="KW-1185">Reference proteome</keyword>
<accession>A0A7W1WS78</accession>
<comment type="subcellular location">
    <subcellularLocation>
        <location evidence="1">Membrane</location>
        <topology evidence="1">Multi-pass membrane protein</topology>
    </subcellularLocation>
</comment>
<keyword evidence="3 6" id="KW-1133">Transmembrane helix</keyword>
<name>A0A7W1WS78_9BACL</name>
<evidence type="ECO:0000256" key="2">
    <source>
        <dbReference type="ARBA" id="ARBA00022692"/>
    </source>
</evidence>
<evidence type="ECO:0000313" key="8">
    <source>
        <dbReference type="Proteomes" id="UP000535491"/>
    </source>
</evidence>
<comment type="caution">
    <text evidence="7">The sequence shown here is derived from an EMBL/GenBank/DDBJ whole genome shotgun (WGS) entry which is preliminary data.</text>
</comment>
<dbReference type="RefSeq" id="WP_181752334.1">
    <property type="nucleotide sequence ID" value="NZ_JACEIQ010000012.1"/>
</dbReference>
<evidence type="ECO:0000256" key="4">
    <source>
        <dbReference type="ARBA" id="ARBA00023136"/>
    </source>
</evidence>
<dbReference type="AlphaFoldDB" id="A0A7W1WS78"/>
<dbReference type="EMBL" id="JACEIQ010000012">
    <property type="protein sequence ID" value="MBA4495090.1"/>
    <property type="molecule type" value="Genomic_DNA"/>
</dbReference>